<feature type="transmembrane region" description="Helical" evidence="2">
    <location>
        <begin position="222"/>
        <end position="249"/>
    </location>
</feature>
<feature type="transmembrane region" description="Helical" evidence="2">
    <location>
        <begin position="113"/>
        <end position="131"/>
    </location>
</feature>
<feature type="compositionally biased region" description="Low complexity" evidence="1">
    <location>
        <begin position="1"/>
        <end position="20"/>
    </location>
</feature>
<accession>A0AAD8IWC1</accession>
<dbReference type="EMBL" id="JAUIZM010000003">
    <property type="protein sequence ID" value="KAK1393292.1"/>
    <property type="molecule type" value="Genomic_DNA"/>
</dbReference>
<evidence type="ECO:0000313" key="3">
    <source>
        <dbReference type="EMBL" id="KAK1393292.1"/>
    </source>
</evidence>
<gene>
    <name evidence="3" type="ORF">POM88_012348</name>
</gene>
<feature type="transmembrane region" description="Helical" evidence="2">
    <location>
        <begin position="143"/>
        <end position="163"/>
    </location>
</feature>
<dbReference type="Pfam" id="PF25114">
    <property type="entry name" value="AtTam38"/>
    <property type="match status" value="1"/>
</dbReference>
<evidence type="ECO:0000313" key="4">
    <source>
        <dbReference type="Proteomes" id="UP001237642"/>
    </source>
</evidence>
<feature type="transmembrane region" description="Helical" evidence="2">
    <location>
        <begin position="183"/>
        <end position="210"/>
    </location>
</feature>
<feature type="transmembrane region" description="Helical" evidence="2">
    <location>
        <begin position="269"/>
        <end position="297"/>
    </location>
</feature>
<dbReference type="InterPro" id="IPR056894">
    <property type="entry name" value="AtTam38"/>
</dbReference>
<comment type="caution">
    <text evidence="3">The sequence shown here is derived from an EMBL/GenBank/DDBJ whole genome shotgun (WGS) entry which is preliminary data.</text>
</comment>
<keyword evidence="4" id="KW-1185">Reference proteome</keyword>
<dbReference type="AlphaFoldDB" id="A0AAD8IWC1"/>
<sequence length="348" mass="38289">MSISISFSTLYSPTPSSLPFKSPHQTRLLTTLRTNSVPLHSSLKTPISRKCINGFSGSNLRVLSGSKLGFAIKAENEDKGVVEQGENEARGMSTMPERFRYLNQEAPDPPVRWPYFVALGFLVYAWRTVLWELSNWKKAAAGIFHFVGYLSKLALALVFHFIGDPVTSIIRFIEDSFYNVRALYSWVVACTPISEFTTIIILASTVCAIAEATNPEAVSSQPYLLTVAGITGFAAVRGLISELFFWTLLTGLFGFARFVKKRDYVSAALPAAAVLAGVGEPWVRVIVIALYLALAIIHHSKKPSDEKEGEATTIGRRVPIPLLCAAMAIGVRVAAKWAGYRHLTWMIV</sequence>
<keyword evidence="2" id="KW-0812">Transmembrane</keyword>
<feature type="region of interest" description="Disordered" evidence="1">
    <location>
        <begin position="1"/>
        <end position="22"/>
    </location>
</feature>
<feature type="transmembrane region" description="Helical" evidence="2">
    <location>
        <begin position="318"/>
        <end position="338"/>
    </location>
</feature>
<keyword evidence="2" id="KW-0472">Membrane</keyword>
<name>A0AAD8IWC1_9APIA</name>
<proteinExistence type="predicted"/>
<keyword evidence="2" id="KW-1133">Transmembrane helix</keyword>
<protein>
    <submittedName>
        <fullName evidence="3">Embryo defective</fullName>
    </submittedName>
</protein>
<evidence type="ECO:0000256" key="1">
    <source>
        <dbReference type="SAM" id="MobiDB-lite"/>
    </source>
</evidence>
<organism evidence="3 4">
    <name type="scientific">Heracleum sosnowskyi</name>
    <dbReference type="NCBI Taxonomy" id="360622"/>
    <lineage>
        <taxon>Eukaryota</taxon>
        <taxon>Viridiplantae</taxon>
        <taxon>Streptophyta</taxon>
        <taxon>Embryophyta</taxon>
        <taxon>Tracheophyta</taxon>
        <taxon>Spermatophyta</taxon>
        <taxon>Magnoliopsida</taxon>
        <taxon>eudicotyledons</taxon>
        <taxon>Gunneridae</taxon>
        <taxon>Pentapetalae</taxon>
        <taxon>asterids</taxon>
        <taxon>campanulids</taxon>
        <taxon>Apiales</taxon>
        <taxon>Apiaceae</taxon>
        <taxon>Apioideae</taxon>
        <taxon>apioid superclade</taxon>
        <taxon>Tordylieae</taxon>
        <taxon>Tordyliinae</taxon>
        <taxon>Heracleum</taxon>
    </lineage>
</organism>
<evidence type="ECO:0000256" key="2">
    <source>
        <dbReference type="SAM" id="Phobius"/>
    </source>
</evidence>
<reference evidence="3" key="1">
    <citation type="submission" date="2023-02" db="EMBL/GenBank/DDBJ databases">
        <title>Genome of toxic invasive species Heracleum sosnowskyi carries increased number of genes despite the absence of recent whole-genome duplications.</title>
        <authorList>
            <person name="Schelkunov M."/>
            <person name="Shtratnikova V."/>
            <person name="Makarenko M."/>
            <person name="Klepikova A."/>
            <person name="Omelchenko D."/>
            <person name="Novikova G."/>
            <person name="Obukhova E."/>
            <person name="Bogdanov V."/>
            <person name="Penin A."/>
            <person name="Logacheva M."/>
        </authorList>
    </citation>
    <scope>NUCLEOTIDE SEQUENCE</scope>
    <source>
        <strain evidence="3">Hsosn_3</strain>
        <tissue evidence="3">Leaf</tissue>
    </source>
</reference>
<dbReference type="Proteomes" id="UP001237642">
    <property type="component" value="Unassembled WGS sequence"/>
</dbReference>
<reference evidence="3" key="2">
    <citation type="submission" date="2023-05" db="EMBL/GenBank/DDBJ databases">
        <authorList>
            <person name="Schelkunov M.I."/>
        </authorList>
    </citation>
    <scope>NUCLEOTIDE SEQUENCE</scope>
    <source>
        <strain evidence="3">Hsosn_3</strain>
        <tissue evidence="3">Leaf</tissue>
    </source>
</reference>